<dbReference type="SUPFAM" id="SSF49265">
    <property type="entry name" value="Fibronectin type III"/>
    <property type="match status" value="1"/>
</dbReference>
<feature type="region of interest" description="Disordered" evidence="1">
    <location>
        <begin position="866"/>
        <end position="886"/>
    </location>
</feature>
<dbReference type="SMART" id="SM00409">
    <property type="entry name" value="IG"/>
    <property type="match status" value="2"/>
</dbReference>
<feature type="domain" description="Ig-like" evidence="2">
    <location>
        <begin position="62"/>
        <end position="143"/>
    </location>
</feature>
<dbReference type="PROSITE" id="PS50835">
    <property type="entry name" value="IG_LIKE"/>
    <property type="match status" value="1"/>
</dbReference>
<dbReference type="InterPro" id="IPR036116">
    <property type="entry name" value="FN3_sf"/>
</dbReference>
<dbReference type="InterPro" id="IPR003599">
    <property type="entry name" value="Ig_sub"/>
</dbReference>
<organism evidence="3 4">
    <name type="scientific">Hyalella azteca</name>
    <name type="common">Amphipod</name>
    <dbReference type="NCBI Taxonomy" id="294128"/>
    <lineage>
        <taxon>Eukaryota</taxon>
        <taxon>Metazoa</taxon>
        <taxon>Ecdysozoa</taxon>
        <taxon>Arthropoda</taxon>
        <taxon>Crustacea</taxon>
        <taxon>Multicrustacea</taxon>
        <taxon>Malacostraca</taxon>
        <taxon>Eumalacostraca</taxon>
        <taxon>Peracarida</taxon>
        <taxon>Amphipoda</taxon>
        <taxon>Senticaudata</taxon>
        <taxon>Talitrida</taxon>
        <taxon>Talitroidea</taxon>
        <taxon>Hyalellidae</taxon>
        <taxon>Hyalella</taxon>
    </lineage>
</organism>
<feature type="compositionally biased region" description="Basic and acidic residues" evidence="1">
    <location>
        <begin position="651"/>
        <end position="660"/>
    </location>
</feature>
<dbReference type="InterPro" id="IPR036179">
    <property type="entry name" value="Ig-like_dom_sf"/>
</dbReference>
<dbReference type="GeneID" id="125178702"/>
<evidence type="ECO:0000313" key="3">
    <source>
        <dbReference type="Proteomes" id="UP000694843"/>
    </source>
</evidence>
<feature type="compositionally biased region" description="Polar residues" evidence="1">
    <location>
        <begin position="625"/>
        <end position="649"/>
    </location>
</feature>
<dbReference type="InterPro" id="IPR013783">
    <property type="entry name" value="Ig-like_fold"/>
</dbReference>
<dbReference type="KEGG" id="hazt:125178702"/>
<sequence length="941" mass="103540">MVLQDSVLHAGDRVNTSRVLLHGRSLVLQSVTRDARGGYACAAHNALGARTSDPVTLHVMYPPVCRDPPNQTIAIAPGQPTTLVCRVDSYPKLVRFRWAVNTSRGLAHVDPSRYRSKETSSFLVYKPQISLSQEAEEKRKNYYISQKRGFYTTDSSGGSNKGANGFQPNGFIETDEGKIRKIRDSSQFQTHFNEVDNTSTHALKKFPLYASIGIEEEILRNIRDPGNLNDEKSNGRLQAGVMGKKNWFDLDTRTKSSNNQQKISNFIPDSQEKPNYFTVDVSKSGKRNRLEPLVDSTQFATTSGGVTPAEGVVLDENLSLEDMGLEETYGVIYCWGENAQGTQQQPCVITVTPAGPPSPIRACRILNQTAAALQVLCRPGADGGLKQTFIAVVKDERTGEIVGNATSSTPLLTLAGLTAGTDYVVQVWTHNARGASRPFVLEGYALKVAENKIDNSQTGDVSGRLSVLLGASSAGFVLIAACLVVASKIRRKRRLRPPRSESDDAPKTSVSENEGEEDETERSRQRRNRETQESRLDVQSSNGPDLLMRTESSNIPLYSHLQPSPPNAASPVFQQQPVSHEIHECGHYRDEGAFSRSQNKINVCHNFHPIVACQRPHTPSIYSQTVPLYQGTPTGSVSGEHPLNNTNSKQKTKEDDESREVQKKTCEGCYASKSNGDLVGGKALSPYGQKLPSSISEVNFNCSSIKFGGNGTAKRTEPSCPCKSSRNHCNYDCTSLSVTSASLYDDVQSQGSCRQPPMQYATICRSFAVKAMEGKMCANSTHPYLTRGLSSHDLITRTPHDSFPFQESKRKPTDITEQEIECRQRRSSIVGNDTQEPPAQIWTHADTQRIEDTACHESFNKELRSGSCRTQRSGIAPSLGPTADKEQTDHTLQSLASDKTACHKAVAPLQCVTDLPRVKRDSHRYYTLKVSNARQNSESFV</sequence>
<dbReference type="SUPFAM" id="SSF48726">
    <property type="entry name" value="Immunoglobulin"/>
    <property type="match status" value="2"/>
</dbReference>
<feature type="region of interest" description="Disordered" evidence="1">
    <location>
        <begin position="796"/>
        <end position="818"/>
    </location>
</feature>
<gene>
    <name evidence="4" type="primary">LOC125178702</name>
</gene>
<dbReference type="RefSeq" id="XP_047739048.1">
    <property type="nucleotide sequence ID" value="XM_047883092.1"/>
</dbReference>
<protein>
    <submittedName>
        <fullName evidence="4">Uncharacterized protein LOC125178702</fullName>
    </submittedName>
</protein>
<dbReference type="PANTHER" id="PTHR23278">
    <property type="entry name" value="SIDESTEP PROTEIN"/>
    <property type="match status" value="1"/>
</dbReference>
<dbReference type="InterPro" id="IPR003961">
    <property type="entry name" value="FN3_dom"/>
</dbReference>
<dbReference type="CDD" id="cd00063">
    <property type="entry name" value="FN3"/>
    <property type="match status" value="1"/>
</dbReference>
<feature type="region of interest" description="Disordered" evidence="1">
    <location>
        <begin position="154"/>
        <end position="174"/>
    </location>
</feature>
<feature type="region of interest" description="Disordered" evidence="1">
    <location>
        <begin position="625"/>
        <end position="660"/>
    </location>
</feature>
<keyword evidence="3" id="KW-1185">Reference proteome</keyword>
<dbReference type="AlphaFoldDB" id="A0A979FQX7"/>
<name>A0A979FQX7_HYAAZ</name>
<dbReference type="InterPro" id="IPR007110">
    <property type="entry name" value="Ig-like_dom"/>
</dbReference>
<evidence type="ECO:0000259" key="2">
    <source>
        <dbReference type="PROSITE" id="PS50835"/>
    </source>
</evidence>
<dbReference type="Proteomes" id="UP000694843">
    <property type="component" value="Unplaced"/>
</dbReference>
<dbReference type="Gene3D" id="2.60.40.10">
    <property type="entry name" value="Immunoglobulins"/>
    <property type="match status" value="2"/>
</dbReference>
<feature type="compositionally biased region" description="Basic and acidic residues" evidence="1">
    <location>
        <begin position="807"/>
        <end position="818"/>
    </location>
</feature>
<dbReference type="PANTHER" id="PTHR23278:SF19">
    <property type="entry name" value="OBSCURIN"/>
    <property type="match status" value="1"/>
</dbReference>
<reference evidence="4" key="1">
    <citation type="submission" date="2025-08" db="UniProtKB">
        <authorList>
            <consortium name="RefSeq"/>
        </authorList>
    </citation>
    <scope>IDENTIFICATION</scope>
    <source>
        <tissue evidence="4">Whole organism</tissue>
    </source>
</reference>
<evidence type="ECO:0000256" key="1">
    <source>
        <dbReference type="SAM" id="MobiDB-lite"/>
    </source>
</evidence>
<feature type="region of interest" description="Disordered" evidence="1">
    <location>
        <begin position="493"/>
        <end position="549"/>
    </location>
</feature>
<proteinExistence type="predicted"/>
<accession>A0A979FQX7</accession>
<evidence type="ECO:0000313" key="4">
    <source>
        <dbReference type="RefSeq" id="XP_047739048.1"/>
    </source>
</evidence>